<evidence type="ECO:0000313" key="1">
    <source>
        <dbReference type="EMBL" id="GAG70541.1"/>
    </source>
</evidence>
<dbReference type="EMBL" id="BART01006838">
    <property type="protein sequence ID" value="GAG70541.1"/>
    <property type="molecule type" value="Genomic_DNA"/>
</dbReference>
<accession>X1BEW8</accession>
<feature type="non-terminal residue" evidence="1">
    <location>
        <position position="1"/>
    </location>
</feature>
<reference evidence="1" key="1">
    <citation type="journal article" date="2014" name="Front. Microbiol.">
        <title>High frequency of phylogenetically diverse reductive dehalogenase-homologous genes in deep subseafloor sedimentary metagenomes.</title>
        <authorList>
            <person name="Kawai M."/>
            <person name="Futagami T."/>
            <person name="Toyoda A."/>
            <person name="Takaki Y."/>
            <person name="Nishi S."/>
            <person name="Hori S."/>
            <person name="Arai W."/>
            <person name="Tsubouchi T."/>
            <person name="Morono Y."/>
            <person name="Uchiyama I."/>
            <person name="Ito T."/>
            <person name="Fujiyama A."/>
            <person name="Inagaki F."/>
            <person name="Takami H."/>
        </authorList>
    </citation>
    <scope>NUCLEOTIDE SEQUENCE</scope>
    <source>
        <strain evidence="1">Expedition CK06-06</strain>
    </source>
</reference>
<protein>
    <submittedName>
        <fullName evidence="1">Uncharacterized protein</fullName>
    </submittedName>
</protein>
<gene>
    <name evidence="1" type="ORF">S01H4_15608</name>
</gene>
<proteinExistence type="predicted"/>
<comment type="caution">
    <text evidence="1">The sequence shown here is derived from an EMBL/GenBank/DDBJ whole genome shotgun (WGS) entry which is preliminary data.</text>
</comment>
<dbReference type="AlphaFoldDB" id="X1BEW8"/>
<sequence>SSPVSINSNFSPFSDRISTFNPKLLISLTSTLKDSGILGASIDSPLTIASYAFTLPKTSSDFIVNYNYRTAGVINSPT</sequence>
<name>X1BEW8_9ZZZZ</name>
<organism evidence="1">
    <name type="scientific">marine sediment metagenome</name>
    <dbReference type="NCBI Taxonomy" id="412755"/>
    <lineage>
        <taxon>unclassified sequences</taxon>
        <taxon>metagenomes</taxon>
        <taxon>ecological metagenomes</taxon>
    </lineage>
</organism>